<evidence type="ECO:0000313" key="14">
    <source>
        <dbReference type="EMBL" id="KAK4112721.1"/>
    </source>
</evidence>
<accession>A0AAN6TE25</accession>
<evidence type="ECO:0000256" key="6">
    <source>
        <dbReference type="ARBA" id="ARBA00042471"/>
    </source>
</evidence>
<dbReference type="GO" id="GO:0004649">
    <property type="term" value="F:poly(ADP-ribose) glycohydrolase activity"/>
    <property type="evidence" value="ECO:0007669"/>
    <property type="project" value="UniProtKB-EC"/>
</dbReference>
<dbReference type="EC" id="3.2.1.143" evidence="2"/>
<evidence type="ECO:0000313" key="15">
    <source>
        <dbReference type="Proteomes" id="UP001302812"/>
    </source>
</evidence>
<evidence type="ECO:0000256" key="2">
    <source>
        <dbReference type="ARBA" id="ARBA00012255"/>
    </source>
</evidence>
<dbReference type="InterPro" id="IPR036705">
    <property type="entry name" value="Ribosyl_crysJ1_sf"/>
</dbReference>
<dbReference type="EMBL" id="MU853341">
    <property type="protein sequence ID" value="KAK4112721.1"/>
    <property type="molecule type" value="Genomic_DNA"/>
</dbReference>
<feature type="binding site" evidence="12">
    <location>
        <position position="64"/>
    </location>
    <ligand>
        <name>Mg(2+)</name>
        <dbReference type="ChEBI" id="CHEBI:18420"/>
        <label>1</label>
    </ligand>
</feature>
<evidence type="ECO:0000256" key="7">
    <source>
        <dbReference type="ARBA" id="ARBA00042722"/>
    </source>
</evidence>
<keyword evidence="15" id="KW-1185">Reference proteome</keyword>
<dbReference type="InterPro" id="IPR050792">
    <property type="entry name" value="ADP-ribosylglycohydrolase"/>
</dbReference>
<organism evidence="14 15">
    <name type="scientific">Canariomyces notabilis</name>
    <dbReference type="NCBI Taxonomy" id="2074819"/>
    <lineage>
        <taxon>Eukaryota</taxon>
        <taxon>Fungi</taxon>
        <taxon>Dikarya</taxon>
        <taxon>Ascomycota</taxon>
        <taxon>Pezizomycotina</taxon>
        <taxon>Sordariomycetes</taxon>
        <taxon>Sordariomycetidae</taxon>
        <taxon>Sordariales</taxon>
        <taxon>Chaetomiaceae</taxon>
        <taxon>Canariomyces</taxon>
    </lineage>
</organism>
<evidence type="ECO:0000256" key="1">
    <source>
        <dbReference type="ARBA" id="ARBA00010702"/>
    </source>
</evidence>
<evidence type="ECO:0000256" key="8">
    <source>
        <dbReference type="ARBA" id="ARBA00042850"/>
    </source>
</evidence>
<dbReference type="GO" id="GO:0046872">
    <property type="term" value="F:metal ion binding"/>
    <property type="evidence" value="ECO:0007669"/>
    <property type="project" value="UniProtKB-KW"/>
</dbReference>
<dbReference type="RefSeq" id="XP_064670291.1">
    <property type="nucleotide sequence ID" value="XM_064811546.1"/>
</dbReference>
<keyword evidence="12" id="KW-0479">Metal-binding</keyword>
<keyword evidence="3" id="KW-0378">Hydrolase</keyword>
<reference evidence="14" key="2">
    <citation type="submission" date="2023-05" db="EMBL/GenBank/DDBJ databases">
        <authorList>
            <consortium name="Lawrence Berkeley National Laboratory"/>
            <person name="Steindorff A."/>
            <person name="Hensen N."/>
            <person name="Bonometti L."/>
            <person name="Westerberg I."/>
            <person name="Brannstrom I.O."/>
            <person name="Guillou S."/>
            <person name="Cros-Aarteil S."/>
            <person name="Calhoun S."/>
            <person name="Haridas S."/>
            <person name="Kuo A."/>
            <person name="Mondo S."/>
            <person name="Pangilinan J."/>
            <person name="Riley R."/>
            <person name="Labutti K."/>
            <person name="Andreopoulos B."/>
            <person name="Lipzen A."/>
            <person name="Chen C."/>
            <person name="Yanf M."/>
            <person name="Daum C."/>
            <person name="Ng V."/>
            <person name="Clum A."/>
            <person name="Ohm R."/>
            <person name="Martin F."/>
            <person name="Silar P."/>
            <person name="Natvig D."/>
            <person name="Lalanne C."/>
            <person name="Gautier V."/>
            <person name="Ament-Velasquez S.L."/>
            <person name="Kruys A."/>
            <person name="Hutchinson M.I."/>
            <person name="Powell A.J."/>
            <person name="Barry K."/>
            <person name="Miller A.N."/>
            <person name="Grigoriev I.V."/>
            <person name="Debuchy R."/>
            <person name="Gladieux P."/>
            <person name="Thoren M.H."/>
            <person name="Johannesson H."/>
        </authorList>
    </citation>
    <scope>NUCLEOTIDE SEQUENCE</scope>
    <source>
        <strain evidence="14">CBS 508.74</strain>
    </source>
</reference>
<feature type="binding site" evidence="12">
    <location>
        <position position="63"/>
    </location>
    <ligand>
        <name>Mg(2+)</name>
        <dbReference type="ChEBI" id="CHEBI:18420"/>
        <label>1</label>
    </ligand>
</feature>
<dbReference type="GeneID" id="89935671"/>
<evidence type="ECO:0000256" key="5">
    <source>
        <dbReference type="ARBA" id="ARBA00042398"/>
    </source>
</evidence>
<dbReference type="Proteomes" id="UP001302812">
    <property type="component" value="Unassembled WGS sequence"/>
</dbReference>
<dbReference type="PANTHER" id="PTHR16222:SF24">
    <property type="entry name" value="ADP-RIBOSYLHYDROLASE ARH3"/>
    <property type="match status" value="1"/>
</dbReference>
<dbReference type="SUPFAM" id="SSF101478">
    <property type="entry name" value="ADP-ribosylglycohydrolase"/>
    <property type="match status" value="1"/>
</dbReference>
<comment type="cofactor">
    <cofactor evidence="12">
        <name>Mg(2+)</name>
        <dbReference type="ChEBI" id="CHEBI:18420"/>
    </cofactor>
    <text evidence="12">Binds 2 magnesium ions per subunit.</text>
</comment>
<name>A0AAN6TE25_9PEZI</name>
<comment type="catalytic activity">
    <reaction evidence="11">
        <text>alpha-NAD(+) + H2O = ADP-D-ribose + nicotinamide + H(+)</text>
        <dbReference type="Rhea" id="RHEA:68792"/>
        <dbReference type="ChEBI" id="CHEBI:15377"/>
        <dbReference type="ChEBI" id="CHEBI:15378"/>
        <dbReference type="ChEBI" id="CHEBI:17154"/>
        <dbReference type="ChEBI" id="CHEBI:57967"/>
        <dbReference type="ChEBI" id="CHEBI:77017"/>
    </reaction>
</comment>
<evidence type="ECO:0000256" key="11">
    <source>
        <dbReference type="ARBA" id="ARBA00049015"/>
    </source>
</evidence>
<evidence type="ECO:0000256" key="3">
    <source>
        <dbReference type="ARBA" id="ARBA00022801"/>
    </source>
</evidence>
<evidence type="ECO:0000256" key="13">
    <source>
        <dbReference type="SAM" id="MobiDB-lite"/>
    </source>
</evidence>
<dbReference type="Gene3D" id="1.10.4080.10">
    <property type="entry name" value="ADP-ribosylation/Crystallin J1"/>
    <property type="match status" value="1"/>
</dbReference>
<feature type="binding site" evidence="12">
    <location>
        <position position="319"/>
    </location>
    <ligand>
        <name>Mg(2+)</name>
        <dbReference type="ChEBI" id="CHEBI:18420"/>
        <label>1</label>
    </ligand>
</feature>
<reference evidence="14" key="1">
    <citation type="journal article" date="2023" name="Mol. Phylogenet. Evol.">
        <title>Genome-scale phylogeny and comparative genomics of the fungal order Sordariales.</title>
        <authorList>
            <person name="Hensen N."/>
            <person name="Bonometti L."/>
            <person name="Westerberg I."/>
            <person name="Brannstrom I.O."/>
            <person name="Guillou S."/>
            <person name="Cros-Aarteil S."/>
            <person name="Calhoun S."/>
            <person name="Haridas S."/>
            <person name="Kuo A."/>
            <person name="Mondo S."/>
            <person name="Pangilinan J."/>
            <person name="Riley R."/>
            <person name="LaButti K."/>
            <person name="Andreopoulos B."/>
            <person name="Lipzen A."/>
            <person name="Chen C."/>
            <person name="Yan M."/>
            <person name="Daum C."/>
            <person name="Ng V."/>
            <person name="Clum A."/>
            <person name="Steindorff A."/>
            <person name="Ohm R.A."/>
            <person name="Martin F."/>
            <person name="Silar P."/>
            <person name="Natvig D.O."/>
            <person name="Lalanne C."/>
            <person name="Gautier V."/>
            <person name="Ament-Velasquez S.L."/>
            <person name="Kruys A."/>
            <person name="Hutchinson M.I."/>
            <person name="Powell A.J."/>
            <person name="Barry K."/>
            <person name="Miller A.N."/>
            <person name="Grigoriev I.V."/>
            <person name="Debuchy R."/>
            <person name="Gladieux P."/>
            <person name="Hiltunen Thoren M."/>
            <person name="Johannesson H."/>
        </authorList>
    </citation>
    <scope>NUCLEOTIDE SEQUENCE</scope>
    <source>
        <strain evidence="14">CBS 508.74</strain>
    </source>
</reference>
<protein>
    <recommendedName>
        <fullName evidence="4">ADP-ribosylhydrolase ARH3</fullName>
        <ecNumber evidence="2">3.2.1.143</ecNumber>
    </recommendedName>
    <alternativeName>
        <fullName evidence="5">ADP-ribose glycohydrolase ARH3</fullName>
    </alternativeName>
    <alternativeName>
        <fullName evidence="6">ADP-ribosylhydrolase 3</fullName>
    </alternativeName>
    <alternativeName>
        <fullName evidence="9">O-acetyl-ADP-ribose deacetylase ARH3</fullName>
    </alternativeName>
    <alternativeName>
        <fullName evidence="10">Poly(ADP-ribose) glycohydrolase ARH3</fullName>
    </alternativeName>
    <alternativeName>
        <fullName evidence="8">[Protein ADP-ribosylarginine] hydrolase-like protein 2</fullName>
    </alternativeName>
    <alternativeName>
        <fullName evidence="7">[Protein ADP-ribosylserine] hydrolase</fullName>
    </alternativeName>
</protein>
<feature type="binding site" evidence="12">
    <location>
        <position position="321"/>
    </location>
    <ligand>
        <name>Mg(2+)</name>
        <dbReference type="ChEBI" id="CHEBI:18420"/>
        <label>1</label>
    </ligand>
</feature>
<dbReference type="AlphaFoldDB" id="A0AAN6TE25"/>
<dbReference type="PANTHER" id="PTHR16222">
    <property type="entry name" value="ADP-RIBOSYLGLYCOHYDROLASE"/>
    <property type="match status" value="1"/>
</dbReference>
<comment type="similarity">
    <text evidence="1">Belongs to the ADP-ribosylglycohydrolase family.</text>
</comment>
<evidence type="ECO:0000256" key="4">
    <source>
        <dbReference type="ARBA" id="ARBA00041057"/>
    </source>
</evidence>
<feature type="binding site" evidence="12">
    <location>
        <position position="322"/>
    </location>
    <ligand>
        <name>Mg(2+)</name>
        <dbReference type="ChEBI" id="CHEBI:18420"/>
        <label>1</label>
    </ligand>
</feature>
<evidence type="ECO:0000256" key="9">
    <source>
        <dbReference type="ARBA" id="ARBA00043187"/>
    </source>
</evidence>
<keyword evidence="12" id="KW-0460">Magnesium</keyword>
<feature type="region of interest" description="Disordered" evidence="13">
    <location>
        <begin position="365"/>
        <end position="384"/>
    </location>
</feature>
<feature type="binding site" evidence="12">
    <location>
        <position position="65"/>
    </location>
    <ligand>
        <name>Mg(2+)</name>
        <dbReference type="ChEBI" id="CHEBI:18420"/>
        <label>1</label>
    </ligand>
</feature>
<comment type="caution">
    <text evidence="14">The sequence shown here is derived from an EMBL/GenBank/DDBJ whole genome shotgun (WGS) entry which is preliminary data.</text>
</comment>
<dbReference type="Pfam" id="PF03747">
    <property type="entry name" value="ADP_ribosyl_GH"/>
    <property type="match status" value="1"/>
</dbReference>
<evidence type="ECO:0000256" key="10">
    <source>
        <dbReference type="ARBA" id="ARBA00043193"/>
    </source>
</evidence>
<evidence type="ECO:0000256" key="12">
    <source>
        <dbReference type="PIRSR" id="PIRSR605502-1"/>
    </source>
</evidence>
<sequence length="384" mass="40147">MADTSRLTRRDRILGALLGVHAGDALGATVEFETWESIQITHPHGVRDIVGGGHFGWPAGHATDDTDLTRAVLLAYRDAEQARRSQSSSSSSPSVDIVQLAAQYMVDWYDGRNWPGRVPGQIPRDVGGATGVGIRRFKQTGDLRTSGAGQGRAGNGSLMRCIPTALFQPDPGLADTESIAISAITHDDVHCTLACAAYNAVVRALIEGKTQGEAWQAGRDAVQRAAASCEATATAGGVGMDKITAAARKVEAAFDAGKELVQVADLAARGPKAATNGAKALPNKASGYVLESLTIALAALLDPRPLEEVLVDVVRVGRDTDTNAAIAGGLLGARDGVEGIPLRWREKLQFAEEFEEVVEFMLDGSGTGMPAEMPTADEGGPKGG</sequence>
<proteinExistence type="inferred from homology"/>
<gene>
    <name evidence="14" type="ORF">N656DRAFT_708863</name>
</gene>
<dbReference type="InterPro" id="IPR005502">
    <property type="entry name" value="Ribosyl_crysJ1"/>
</dbReference>